<dbReference type="Pfam" id="PF00288">
    <property type="entry name" value="GHMP_kinases_N"/>
    <property type="match status" value="1"/>
</dbReference>
<comment type="catalytic activity">
    <reaction evidence="17">
        <text>(R)-mevalonate + ATP = (R)-5-phosphomevalonate + ADP + H(+)</text>
        <dbReference type="Rhea" id="RHEA:17065"/>
        <dbReference type="ChEBI" id="CHEBI:15378"/>
        <dbReference type="ChEBI" id="CHEBI:30616"/>
        <dbReference type="ChEBI" id="CHEBI:36464"/>
        <dbReference type="ChEBI" id="CHEBI:58146"/>
        <dbReference type="ChEBI" id="CHEBI:456216"/>
        <dbReference type="EC" id="2.7.1.36"/>
    </reaction>
    <physiologicalReaction direction="left-to-right" evidence="17">
        <dbReference type="Rhea" id="RHEA:17066"/>
    </physiologicalReaction>
</comment>
<evidence type="ECO:0000256" key="4">
    <source>
        <dbReference type="ARBA" id="ARBA00022490"/>
    </source>
</evidence>
<dbReference type="InterPro" id="IPR036554">
    <property type="entry name" value="GHMP_kinase_C_sf"/>
</dbReference>
<evidence type="ECO:0000256" key="18">
    <source>
        <dbReference type="ARBA" id="ARBA00029438"/>
    </source>
</evidence>
<dbReference type="SUPFAM" id="SSF54211">
    <property type="entry name" value="Ribosomal protein S5 domain 2-like"/>
    <property type="match status" value="1"/>
</dbReference>
<dbReference type="PRINTS" id="PR00959">
    <property type="entry name" value="MEVGALKINASE"/>
</dbReference>
<keyword evidence="12 19" id="KW-0752">Steroid biosynthesis</keyword>
<dbReference type="EC" id="2.7.1.36" evidence="3 19"/>
<dbReference type="GO" id="GO:0006696">
    <property type="term" value="P:ergosterol biosynthetic process"/>
    <property type="evidence" value="ECO:0007669"/>
    <property type="project" value="TreeGrafter"/>
</dbReference>
<evidence type="ECO:0000313" key="23">
    <source>
        <dbReference type="Proteomes" id="UP000268093"/>
    </source>
</evidence>
<evidence type="ECO:0000256" key="9">
    <source>
        <dbReference type="ARBA" id="ARBA00022777"/>
    </source>
</evidence>
<evidence type="ECO:0000256" key="16">
    <source>
        <dbReference type="ARBA" id="ARBA00023221"/>
    </source>
</evidence>
<evidence type="ECO:0000256" key="10">
    <source>
        <dbReference type="ARBA" id="ARBA00022840"/>
    </source>
</evidence>
<feature type="domain" description="GHMP kinase C-terminal" evidence="21">
    <location>
        <begin position="365"/>
        <end position="434"/>
    </location>
</feature>
<evidence type="ECO:0000256" key="17">
    <source>
        <dbReference type="ARBA" id="ARBA00029310"/>
    </source>
</evidence>
<evidence type="ECO:0000259" key="21">
    <source>
        <dbReference type="Pfam" id="PF08544"/>
    </source>
</evidence>
<keyword evidence="10 19" id="KW-0067">ATP-binding</keyword>
<sequence>MSYTSAPLLISAPGKVILFGEHAVVHGKVNACNHTCVRGSRLNYHAQSATFSMSLSVRGIKLQRLSSFSIQTAIAASLGLRSYLFLQARDDEIIQLTLPDVGLDKTWSASTLPGPLPYVPEDPKSKRINGDRCCSNISWTFGRNPFCGPTNSYLDGIHPLELPSTTKSTLETMINLPSGSQTAGEQAALAFLYLYLCLYRTTAPAGLTICVRSMVPVSAGLGSSASYSVCIATALLIHFGHISPSIVHDAAEGKHTETINTWAYKAEQVLHGNPSGIDNAVSTFGGAKLYVKGQGFTTLSGFSSLRFLLTNTKVPRSTKLLVAGVGDKKSSYPSIMDPILDAIQGVSDECKDVFQAHEQKLVDRKALLEKIQDLIDLNHWLLGAIGVSHPSLEKVREVTAQFGLRTKLTGAGGGGCAVTLIRDDVDPDTVAKAITILNSFGFDCFETSVGGPGIGVTSVGAGTSSLVTAEGMRWATREELEAVSGWRFF</sequence>
<dbReference type="InterPro" id="IPR006205">
    <property type="entry name" value="Mev_gal_kin"/>
</dbReference>
<dbReference type="InterPro" id="IPR006203">
    <property type="entry name" value="GHMP_knse_ATP-bd_CS"/>
</dbReference>
<dbReference type="Proteomes" id="UP000268093">
    <property type="component" value="Unassembled WGS sequence"/>
</dbReference>
<comment type="pathway">
    <text evidence="18 19">Isoprenoid biosynthesis; isopentenyl diphosphate biosynthesis via mevalonate pathway; isopentenyl diphosphate from (R)-mevalonate: step 1/3.</text>
</comment>
<reference evidence="22 23" key="1">
    <citation type="journal article" date="2018" name="New Phytol.">
        <title>Phylogenomics of Endogonaceae and evolution of mycorrhizas within Mucoromycota.</title>
        <authorList>
            <person name="Chang Y."/>
            <person name="Desiro A."/>
            <person name="Na H."/>
            <person name="Sandor L."/>
            <person name="Lipzen A."/>
            <person name="Clum A."/>
            <person name="Barry K."/>
            <person name="Grigoriev I.V."/>
            <person name="Martin F.M."/>
            <person name="Stajich J.E."/>
            <person name="Smith M.E."/>
            <person name="Bonito G."/>
            <person name="Spatafora J.W."/>
        </authorList>
    </citation>
    <scope>NUCLEOTIDE SEQUENCE [LARGE SCALE GENOMIC DNA]</scope>
    <source>
        <strain evidence="22 23">GMNB39</strain>
    </source>
</reference>
<dbReference type="PANTHER" id="PTHR43290:SF2">
    <property type="entry name" value="MEVALONATE KINASE"/>
    <property type="match status" value="1"/>
</dbReference>
<gene>
    <name evidence="22" type="ORF">BC936DRAFT_137146</name>
</gene>
<dbReference type="AlphaFoldDB" id="A0A433CXY2"/>
<dbReference type="UniPathway" id="UPA00057">
    <property type="reaction ID" value="UER00098"/>
</dbReference>
<dbReference type="SUPFAM" id="SSF55060">
    <property type="entry name" value="GHMP Kinase, C-terminal domain"/>
    <property type="match status" value="1"/>
</dbReference>
<evidence type="ECO:0000313" key="22">
    <source>
        <dbReference type="EMBL" id="RUP43452.1"/>
    </source>
</evidence>
<keyword evidence="13 19" id="KW-0756">Sterol biosynthesis</keyword>
<keyword evidence="8 19" id="KW-0547">Nucleotide-binding</keyword>
<dbReference type="InterPro" id="IPR006204">
    <property type="entry name" value="GHMP_kinase_N_dom"/>
</dbReference>
<dbReference type="Gene3D" id="3.30.70.890">
    <property type="entry name" value="GHMP kinase, C-terminal domain"/>
    <property type="match status" value="1"/>
</dbReference>
<dbReference type="Gene3D" id="3.30.230.10">
    <property type="match status" value="2"/>
</dbReference>
<dbReference type="Pfam" id="PF08544">
    <property type="entry name" value="GHMP_kinases_C"/>
    <property type="match status" value="1"/>
</dbReference>
<keyword evidence="5 19" id="KW-0444">Lipid biosynthesis</keyword>
<evidence type="ECO:0000256" key="1">
    <source>
        <dbReference type="ARBA" id="ARBA00004496"/>
    </source>
</evidence>
<keyword evidence="11" id="KW-0460">Magnesium</keyword>
<evidence type="ECO:0000256" key="3">
    <source>
        <dbReference type="ARBA" id="ARBA00012103"/>
    </source>
</evidence>
<dbReference type="EMBL" id="RBNI01010972">
    <property type="protein sequence ID" value="RUP43452.1"/>
    <property type="molecule type" value="Genomic_DNA"/>
</dbReference>
<dbReference type="OrthoDB" id="1652964at2759"/>
<protein>
    <recommendedName>
        <fullName evidence="3 19">Mevalonate kinase</fullName>
        <shortName evidence="19">MK</shortName>
        <ecNumber evidence="3 19">2.7.1.36</ecNumber>
    </recommendedName>
</protein>
<feature type="domain" description="GHMP kinase N-terminal" evidence="20">
    <location>
        <begin position="200"/>
        <end position="286"/>
    </location>
</feature>
<keyword evidence="4 19" id="KW-0963">Cytoplasm</keyword>
<accession>A0A433CXY2</accession>
<comment type="similarity">
    <text evidence="2 19">Belongs to the GHMP kinase family. Mevalonate kinase subfamily.</text>
</comment>
<evidence type="ECO:0000256" key="19">
    <source>
        <dbReference type="RuleBase" id="RU363087"/>
    </source>
</evidence>
<dbReference type="GO" id="GO:0046872">
    <property type="term" value="F:metal ion binding"/>
    <property type="evidence" value="ECO:0007669"/>
    <property type="project" value="UniProtKB-KW"/>
</dbReference>
<dbReference type="NCBIfam" id="TIGR00549">
    <property type="entry name" value="mevalon_kin"/>
    <property type="match status" value="1"/>
</dbReference>
<comment type="function">
    <text evidence="19">Mevalonate kinase; part of the second module of ergosterol biosynthesis pathway that includes the middle steps of the pathway. The second module is carried out in the vacuole and involves the formation of farnesyl diphosphate, which is also an important intermediate in the biosynthesis of ubiquinone, dolichol, heme and prenylated proteins.</text>
</comment>
<keyword evidence="7" id="KW-0479">Metal-binding</keyword>
<dbReference type="PROSITE" id="PS00627">
    <property type="entry name" value="GHMP_KINASES_ATP"/>
    <property type="match status" value="1"/>
</dbReference>
<dbReference type="PANTHER" id="PTHR43290">
    <property type="entry name" value="MEVALONATE KINASE"/>
    <property type="match status" value="1"/>
</dbReference>
<dbReference type="GO" id="GO:0019287">
    <property type="term" value="P:isopentenyl diphosphate biosynthetic process, mevalonate pathway"/>
    <property type="evidence" value="ECO:0007669"/>
    <property type="project" value="UniProtKB-UniPathway"/>
</dbReference>
<evidence type="ECO:0000256" key="14">
    <source>
        <dbReference type="ARBA" id="ARBA00023098"/>
    </source>
</evidence>
<evidence type="ECO:0000256" key="7">
    <source>
        <dbReference type="ARBA" id="ARBA00022723"/>
    </source>
</evidence>
<evidence type="ECO:0000259" key="20">
    <source>
        <dbReference type="Pfam" id="PF00288"/>
    </source>
</evidence>
<organism evidence="22 23">
    <name type="scientific">Jimgerdemannia flammicorona</name>
    <dbReference type="NCBI Taxonomy" id="994334"/>
    <lineage>
        <taxon>Eukaryota</taxon>
        <taxon>Fungi</taxon>
        <taxon>Fungi incertae sedis</taxon>
        <taxon>Mucoromycota</taxon>
        <taxon>Mucoromycotina</taxon>
        <taxon>Endogonomycetes</taxon>
        <taxon>Endogonales</taxon>
        <taxon>Endogonaceae</taxon>
        <taxon>Jimgerdemannia</taxon>
    </lineage>
</organism>
<keyword evidence="9 19" id="KW-0418">Kinase</keyword>
<dbReference type="GO" id="GO:0005524">
    <property type="term" value="F:ATP binding"/>
    <property type="evidence" value="ECO:0007669"/>
    <property type="project" value="UniProtKB-KW"/>
</dbReference>
<comment type="subcellular location">
    <subcellularLocation>
        <location evidence="1 19">Cytoplasm</location>
    </subcellularLocation>
</comment>
<evidence type="ECO:0000256" key="6">
    <source>
        <dbReference type="ARBA" id="ARBA00022679"/>
    </source>
</evidence>
<dbReference type="GO" id="GO:0004496">
    <property type="term" value="F:mevalonate kinase activity"/>
    <property type="evidence" value="ECO:0007669"/>
    <property type="project" value="UniProtKB-EC"/>
</dbReference>
<dbReference type="GO" id="GO:0005829">
    <property type="term" value="C:cytosol"/>
    <property type="evidence" value="ECO:0007669"/>
    <property type="project" value="TreeGrafter"/>
</dbReference>
<keyword evidence="15 19" id="KW-1207">Sterol metabolism</keyword>
<dbReference type="InterPro" id="IPR020568">
    <property type="entry name" value="Ribosomal_Su5_D2-typ_SF"/>
</dbReference>
<proteinExistence type="inferred from homology"/>
<dbReference type="InterPro" id="IPR014721">
    <property type="entry name" value="Ribsml_uS5_D2-typ_fold_subgr"/>
</dbReference>
<dbReference type="FunFam" id="3.30.70.890:FF:000003">
    <property type="entry name" value="Mevalonate kinase"/>
    <property type="match status" value="1"/>
</dbReference>
<keyword evidence="6 19" id="KW-0808">Transferase</keyword>
<evidence type="ECO:0000256" key="8">
    <source>
        <dbReference type="ARBA" id="ARBA00022741"/>
    </source>
</evidence>
<name>A0A433CXY2_9FUNG</name>
<evidence type="ECO:0000256" key="15">
    <source>
        <dbReference type="ARBA" id="ARBA00023166"/>
    </source>
</evidence>
<comment type="caution">
    <text evidence="22">The sequence shown here is derived from an EMBL/GenBank/DDBJ whole genome shotgun (WGS) entry which is preliminary data.</text>
</comment>
<evidence type="ECO:0000256" key="13">
    <source>
        <dbReference type="ARBA" id="ARBA00023011"/>
    </source>
</evidence>
<evidence type="ECO:0000256" key="2">
    <source>
        <dbReference type="ARBA" id="ARBA00006495"/>
    </source>
</evidence>
<keyword evidence="14 19" id="KW-0443">Lipid metabolism</keyword>
<evidence type="ECO:0000256" key="12">
    <source>
        <dbReference type="ARBA" id="ARBA00022955"/>
    </source>
</evidence>
<keyword evidence="23" id="KW-1185">Reference proteome</keyword>
<evidence type="ECO:0000256" key="11">
    <source>
        <dbReference type="ARBA" id="ARBA00022842"/>
    </source>
</evidence>
<evidence type="ECO:0000256" key="5">
    <source>
        <dbReference type="ARBA" id="ARBA00022516"/>
    </source>
</evidence>
<keyword evidence="16 19" id="KW-0753">Steroid metabolism</keyword>
<dbReference type="InterPro" id="IPR013750">
    <property type="entry name" value="GHMP_kinase_C_dom"/>
</dbReference>